<gene>
    <name evidence="2" type="ORF">BHV66_07180</name>
</gene>
<dbReference type="Gene3D" id="3.40.50.620">
    <property type="entry name" value="HUPs"/>
    <property type="match status" value="1"/>
</dbReference>
<dbReference type="PANTHER" id="PTHR43196">
    <property type="entry name" value="SULFATE ADENYLYLTRANSFERASE SUBUNIT 2"/>
    <property type="match status" value="1"/>
</dbReference>
<dbReference type="InterPro" id="IPR002500">
    <property type="entry name" value="PAPS_reduct_dom"/>
</dbReference>
<name>A0A1Q6F5B0_9BACT</name>
<dbReference type="RefSeq" id="WP_278339362.1">
    <property type="nucleotide sequence ID" value="NZ_BAAFLA010000016.1"/>
</dbReference>
<sequence length="283" mass="32878">MGALEHKIAYSIALLRRAETLALRMSPDGYHLAFSGGKDSVALYHLAKMAGVKFKAHMQITTIDPPELMRFVRSQYPDVVLHRPEINIYKLIEKKKMLPIRTKRYCCAYLKEQAGGGTVTLLGIRAAESPRRAARNEVQIGNHRFSGSFDQFNRNKERDFACVGGKDKIMLSPIYRWQDSDVWNFIRGNNLPYCRLYDEGYQRIGCIFCPMSSVKNKARDRRRYPGVERAIKRSIQYLIDTNGYMERFHATTDEIFDWWVSNLPADQYFSTLRLQQKIDFDIL</sequence>
<evidence type="ECO:0000259" key="1">
    <source>
        <dbReference type="Pfam" id="PF01507"/>
    </source>
</evidence>
<reference evidence="2 3" key="1">
    <citation type="journal article" date="2016" name="Nat. Biotechnol.">
        <title>Measurement of bacterial replication rates in microbial communities.</title>
        <authorList>
            <person name="Brown C.T."/>
            <person name="Olm M.R."/>
            <person name="Thomas B.C."/>
            <person name="Banfield J.F."/>
        </authorList>
    </citation>
    <scope>NUCLEOTIDE SEQUENCE [LARGE SCALE GENOMIC DNA]</scope>
    <source>
        <strain evidence="2">CAG:67_53_122</strain>
    </source>
</reference>
<proteinExistence type="predicted"/>
<organism evidence="2 3">
    <name type="scientific">Alistipes putredinis</name>
    <dbReference type="NCBI Taxonomy" id="28117"/>
    <lineage>
        <taxon>Bacteria</taxon>
        <taxon>Pseudomonadati</taxon>
        <taxon>Bacteroidota</taxon>
        <taxon>Bacteroidia</taxon>
        <taxon>Bacteroidales</taxon>
        <taxon>Rikenellaceae</taxon>
        <taxon>Alistipes</taxon>
    </lineage>
</organism>
<dbReference type="STRING" id="28117.BHV66_07180"/>
<dbReference type="Pfam" id="PF01507">
    <property type="entry name" value="PAPS_reduct"/>
    <property type="match status" value="1"/>
</dbReference>
<dbReference type="GO" id="GO:0003824">
    <property type="term" value="F:catalytic activity"/>
    <property type="evidence" value="ECO:0007669"/>
    <property type="project" value="InterPro"/>
</dbReference>
<dbReference type="InterPro" id="IPR050128">
    <property type="entry name" value="Sulfate_adenylyltrnsfr_sub2"/>
</dbReference>
<evidence type="ECO:0000313" key="3">
    <source>
        <dbReference type="Proteomes" id="UP000187417"/>
    </source>
</evidence>
<dbReference type="AlphaFoldDB" id="A0A1Q6F5B0"/>
<comment type="caution">
    <text evidence="2">The sequence shown here is derived from an EMBL/GenBank/DDBJ whole genome shotgun (WGS) entry which is preliminary data.</text>
</comment>
<dbReference type="InterPro" id="IPR014729">
    <property type="entry name" value="Rossmann-like_a/b/a_fold"/>
</dbReference>
<dbReference type="Proteomes" id="UP000187417">
    <property type="component" value="Unassembled WGS sequence"/>
</dbReference>
<accession>A0A1Q6F5B0</accession>
<protein>
    <submittedName>
        <fullName evidence="2">Phosphoadenosine phosphosulfate reductase</fullName>
    </submittedName>
</protein>
<dbReference type="EMBL" id="MNQH01000031">
    <property type="protein sequence ID" value="OKY93862.1"/>
    <property type="molecule type" value="Genomic_DNA"/>
</dbReference>
<dbReference type="PANTHER" id="PTHR43196:SF2">
    <property type="entry name" value="PHOSPHOADENOSINE PHOSPHOSULFATE REDUCTASE"/>
    <property type="match status" value="1"/>
</dbReference>
<evidence type="ECO:0000313" key="2">
    <source>
        <dbReference type="EMBL" id="OKY93862.1"/>
    </source>
</evidence>
<dbReference type="SUPFAM" id="SSF52402">
    <property type="entry name" value="Adenine nucleotide alpha hydrolases-like"/>
    <property type="match status" value="1"/>
</dbReference>
<feature type="domain" description="Phosphoadenosine phosphosulphate reductase" evidence="1">
    <location>
        <begin position="32"/>
        <end position="210"/>
    </location>
</feature>